<keyword evidence="3" id="KW-0804">Transcription</keyword>
<dbReference type="SUPFAM" id="SSF55781">
    <property type="entry name" value="GAF domain-like"/>
    <property type="match status" value="1"/>
</dbReference>
<dbReference type="Gene3D" id="1.10.10.10">
    <property type="entry name" value="Winged helix-like DNA-binding domain superfamily/Winged helix DNA-binding domain"/>
    <property type="match status" value="1"/>
</dbReference>
<dbReference type="InterPro" id="IPR016032">
    <property type="entry name" value="Sig_transdc_resp-reg_C-effctor"/>
</dbReference>
<dbReference type="InterPro" id="IPR029016">
    <property type="entry name" value="GAF-like_dom_sf"/>
</dbReference>
<proteinExistence type="predicted"/>
<accession>A0A9E6XX52</accession>
<protein>
    <recommendedName>
        <fullName evidence="4">HTH luxR-type domain-containing protein</fullName>
    </recommendedName>
</protein>
<sequence length="354" mass="38950">MVAGPAYFPVGSEMDAIDDRLFDFIGNVAHAPTMQELENRYLDGIGTFVRASAAGLYVLDPFTHGAQGIAARGVSDFFLSRYEELGRHHDPVLERVLVERRAVDNALLMPAEQWSDLPVYGEVFRLHRMMNLMEAPIVVDGEVIGTLNFGRTAAEGPFAQHDRRVADAIARLLGAALASVRTRTELTRQRDQALAALELCSDAVVVTDLHRAQRRLNLAARQLFDQLSDGEAALEELMMRKPGSDGAMARHDLPVSLADGDPARLTARVRHAESDPNVVICMVDLLTSEIAARVLPGELTQRERDVAELAARGLRDAEIATQLSLSRYTVKQHLKAVYGKLGIRSRVELARLLA</sequence>
<dbReference type="CDD" id="cd06170">
    <property type="entry name" value="LuxR_C_like"/>
    <property type="match status" value="1"/>
</dbReference>
<evidence type="ECO:0000256" key="2">
    <source>
        <dbReference type="ARBA" id="ARBA00023125"/>
    </source>
</evidence>
<keyword evidence="6" id="KW-1185">Reference proteome</keyword>
<dbReference type="EMBL" id="CP087164">
    <property type="protein sequence ID" value="UGS36034.1"/>
    <property type="molecule type" value="Genomic_DNA"/>
</dbReference>
<dbReference type="InterPro" id="IPR036388">
    <property type="entry name" value="WH-like_DNA-bd_sf"/>
</dbReference>
<keyword evidence="2" id="KW-0238">DNA-binding</keyword>
<dbReference type="PROSITE" id="PS50043">
    <property type="entry name" value="HTH_LUXR_2"/>
    <property type="match status" value="1"/>
</dbReference>
<gene>
    <name evidence="5" type="ORF">DSM104329_02431</name>
</gene>
<name>A0A9E6XX52_9ACTN</name>
<dbReference type="InterPro" id="IPR003018">
    <property type="entry name" value="GAF"/>
</dbReference>
<dbReference type="Gene3D" id="3.30.450.40">
    <property type="match status" value="1"/>
</dbReference>
<dbReference type="SMART" id="SM00421">
    <property type="entry name" value="HTH_LUXR"/>
    <property type="match status" value="1"/>
</dbReference>
<evidence type="ECO:0000259" key="4">
    <source>
        <dbReference type="PROSITE" id="PS50043"/>
    </source>
</evidence>
<dbReference type="Proteomes" id="UP001162834">
    <property type="component" value="Chromosome"/>
</dbReference>
<evidence type="ECO:0000313" key="6">
    <source>
        <dbReference type="Proteomes" id="UP001162834"/>
    </source>
</evidence>
<reference evidence="5" key="1">
    <citation type="journal article" date="2022" name="Int. J. Syst. Evol. Microbiol.">
        <title>Pseudomonas aegrilactucae sp. nov. and Pseudomonas morbosilactucae sp. nov., pathogens causing bacterial rot of lettuce in Japan.</title>
        <authorList>
            <person name="Sawada H."/>
            <person name="Fujikawa T."/>
            <person name="Satou M."/>
        </authorList>
    </citation>
    <scope>NUCLEOTIDE SEQUENCE</scope>
    <source>
        <strain evidence="5">0166_1</strain>
    </source>
</reference>
<dbReference type="KEGG" id="sbae:DSM104329_02431"/>
<keyword evidence="1" id="KW-0805">Transcription regulation</keyword>
<evidence type="ECO:0000256" key="1">
    <source>
        <dbReference type="ARBA" id="ARBA00023015"/>
    </source>
</evidence>
<dbReference type="InterPro" id="IPR000792">
    <property type="entry name" value="Tscrpt_reg_LuxR_C"/>
</dbReference>
<dbReference type="GO" id="GO:0006355">
    <property type="term" value="P:regulation of DNA-templated transcription"/>
    <property type="evidence" value="ECO:0007669"/>
    <property type="project" value="InterPro"/>
</dbReference>
<dbReference type="SUPFAM" id="SSF46894">
    <property type="entry name" value="C-terminal effector domain of the bipartite response regulators"/>
    <property type="match status" value="1"/>
</dbReference>
<feature type="domain" description="HTH luxR-type" evidence="4">
    <location>
        <begin position="292"/>
        <end position="354"/>
    </location>
</feature>
<dbReference type="AlphaFoldDB" id="A0A9E6XX52"/>
<evidence type="ECO:0000313" key="5">
    <source>
        <dbReference type="EMBL" id="UGS36034.1"/>
    </source>
</evidence>
<dbReference type="SMART" id="SM00065">
    <property type="entry name" value="GAF"/>
    <property type="match status" value="1"/>
</dbReference>
<dbReference type="Pfam" id="PF01590">
    <property type="entry name" value="GAF"/>
    <property type="match status" value="1"/>
</dbReference>
<dbReference type="PANTHER" id="PTHR44688">
    <property type="entry name" value="DNA-BINDING TRANSCRIPTIONAL ACTIVATOR DEVR_DOSR"/>
    <property type="match status" value="1"/>
</dbReference>
<dbReference type="PRINTS" id="PR00038">
    <property type="entry name" value="HTHLUXR"/>
</dbReference>
<dbReference type="Pfam" id="PF00196">
    <property type="entry name" value="GerE"/>
    <property type="match status" value="1"/>
</dbReference>
<dbReference type="GO" id="GO:0003677">
    <property type="term" value="F:DNA binding"/>
    <property type="evidence" value="ECO:0007669"/>
    <property type="project" value="UniProtKB-KW"/>
</dbReference>
<organism evidence="5 6">
    <name type="scientific">Capillimicrobium parvum</name>
    <dbReference type="NCBI Taxonomy" id="2884022"/>
    <lineage>
        <taxon>Bacteria</taxon>
        <taxon>Bacillati</taxon>
        <taxon>Actinomycetota</taxon>
        <taxon>Thermoleophilia</taxon>
        <taxon>Solirubrobacterales</taxon>
        <taxon>Capillimicrobiaceae</taxon>
        <taxon>Capillimicrobium</taxon>
    </lineage>
</organism>
<evidence type="ECO:0000256" key="3">
    <source>
        <dbReference type="ARBA" id="ARBA00023163"/>
    </source>
</evidence>
<dbReference type="PANTHER" id="PTHR44688:SF16">
    <property type="entry name" value="DNA-BINDING TRANSCRIPTIONAL ACTIVATOR DEVR_DOSR"/>
    <property type="match status" value="1"/>
</dbReference>